<feature type="transmembrane region" description="Helical" evidence="7">
    <location>
        <begin position="109"/>
        <end position="129"/>
    </location>
</feature>
<dbReference type="InterPro" id="IPR011642">
    <property type="entry name" value="Gate_dom"/>
</dbReference>
<evidence type="ECO:0000256" key="2">
    <source>
        <dbReference type="ARBA" id="ARBA00009033"/>
    </source>
</evidence>
<dbReference type="GO" id="GO:0015860">
    <property type="term" value="P:purine nucleoside transmembrane transport"/>
    <property type="evidence" value="ECO:0007669"/>
    <property type="project" value="TreeGrafter"/>
</dbReference>
<dbReference type="InterPro" id="IPR002668">
    <property type="entry name" value="CNT_N_dom"/>
</dbReference>
<dbReference type="OMA" id="ERKYDTV"/>
<evidence type="ECO:0000256" key="4">
    <source>
        <dbReference type="ARBA" id="ARBA00022692"/>
    </source>
</evidence>
<accession>A0A8C5FGZ6</accession>
<comment type="similarity">
    <text evidence="2 7">Belongs to the concentrative nucleoside transporter (CNT) (TC 2.A.41) family.</text>
</comment>
<dbReference type="AlphaFoldDB" id="A0A8C5FGZ6"/>
<dbReference type="Proteomes" id="UP000694546">
    <property type="component" value="Chromosome 6"/>
</dbReference>
<dbReference type="InterPro" id="IPR018270">
    <property type="entry name" value="C_nuclsd_transpt_met_bac"/>
</dbReference>
<evidence type="ECO:0000256" key="1">
    <source>
        <dbReference type="ARBA" id="ARBA00004651"/>
    </source>
</evidence>
<proteinExistence type="inferred from homology"/>
<keyword evidence="7" id="KW-0813">Transport</keyword>
<feature type="domain" description="Concentrative nucleoside transporter N-terminal" evidence="8">
    <location>
        <begin position="117"/>
        <end position="189"/>
    </location>
</feature>
<feature type="transmembrane region" description="Helical" evidence="7">
    <location>
        <begin position="341"/>
        <end position="370"/>
    </location>
</feature>
<dbReference type="Pfam" id="PF07670">
    <property type="entry name" value="Gate"/>
    <property type="match status" value="1"/>
</dbReference>
<feature type="transmembrane region" description="Helical" evidence="7">
    <location>
        <begin position="78"/>
        <end position="103"/>
    </location>
</feature>
<feature type="transmembrane region" description="Helical" evidence="7">
    <location>
        <begin position="465"/>
        <end position="485"/>
    </location>
</feature>
<feature type="transmembrane region" description="Helical" evidence="7">
    <location>
        <begin position="21"/>
        <end position="44"/>
    </location>
</feature>
<sequence>MRTETYVYMHILNFLPGDSFINAHLPPILPGYAAMLIAACILNYKQAVELLAVTIVVIFFLAWDWLMQRYGDLLCQKVWLMVFPIARVVYAVLLVMLVCWLVFDTAKSGTRQLVSFAGLVLLILLMALFSKRPTRIHWRTLFWGVGLQFVFGLLMLRTDVGLKALQWVGNKVETFLSYSNSGAKMVFGESYEDHFFAFKVMPSIVFVSTIISVLYHVGFMQWLILKIGFVMHVSMGTSLTESTAAAGNMFLGQTESLLLIRPYIHQMTRSEIHAVTAGGFASVSGSILAAYISLGVKASHLLTASIMSAPASLAIAKVFWPETEPAKVSREIKMPRGETNNLLEAVAQGACSSAPLVANIVVNLIAFVSILAFMDETLSWLGALFDYPQFSFSLICSYVFAPLAFVMGVSWEDSFIVGELIGIKTFLNEFVSYERLSVLIKNREEGKPEYVGIVKQYISIHSQTIATYALCGFSNFGSLGMIIGVMNTLAPERISDFTDCGLRALTAGSVACFMTACIAGKAVSLFSELRPNDMPNSVPNSHCWSPLSPS</sequence>
<protein>
    <recommendedName>
        <fullName evidence="7">Sodium/nucleoside cotransporter</fullName>
    </recommendedName>
</protein>
<evidence type="ECO:0000256" key="7">
    <source>
        <dbReference type="RuleBase" id="RU362018"/>
    </source>
</evidence>
<name>A0A8C5FGZ6_GADMO</name>
<dbReference type="Pfam" id="PF01773">
    <property type="entry name" value="Nucleos_tra2_N"/>
    <property type="match status" value="1"/>
</dbReference>
<feature type="transmembrane region" description="Helical" evidence="7">
    <location>
        <begin position="272"/>
        <end position="294"/>
    </location>
</feature>
<keyword evidence="12" id="KW-1185">Reference proteome</keyword>
<feature type="domain" description="Nucleoside transporter/FeoB GTPase Gate" evidence="10">
    <location>
        <begin position="197"/>
        <end position="295"/>
    </location>
</feature>
<organism evidence="11 12">
    <name type="scientific">Gadus morhua</name>
    <name type="common">Atlantic cod</name>
    <dbReference type="NCBI Taxonomy" id="8049"/>
    <lineage>
        <taxon>Eukaryota</taxon>
        <taxon>Metazoa</taxon>
        <taxon>Chordata</taxon>
        <taxon>Craniata</taxon>
        <taxon>Vertebrata</taxon>
        <taxon>Euteleostomi</taxon>
        <taxon>Actinopterygii</taxon>
        <taxon>Neopterygii</taxon>
        <taxon>Teleostei</taxon>
        <taxon>Neoteleostei</taxon>
        <taxon>Acanthomorphata</taxon>
        <taxon>Zeiogadaria</taxon>
        <taxon>Gadariae</taxon>
        <taxon>Gadiformes</taxon>
        <taxon>Gadoidei</taxon>
        <taxon>Gadidae</taxon>
        <taxon>Gadus</taxon>
    </lineage>
</organism>
<gene>
    <name evidence="11" type="primary">SLC28A3</name>
</gene>
<evidence type="ECO:0000256" key="5">
    <source>
        <dbReference type="ARBA" id="ARBA00022989"/>
    </source>
</evidence>
<evidence type="ECO:0000259" key="8">
    <source>
        <dbReference type="Pfam" id="PF01773"/>
    </source>
</evidence>
<evidence type="ECO:0000256" key="3">
    <source>
        <dbReference type="ARBA" id="ARBA00022475"/>
    </source>
</evidence>
<dbReference type="GO" id="GO:0015389">
    <property type="term" value="F:pyrimidine- and adenosine-specific:sodium symporter activity"/>
    <property type="evidence" value="ECO:0007669"/>
    <property type="project" value="TreeGrafter"/>
</dbReference>
<evidence type="ECO:0000313" key="11">
    <source>
        <dbReference type="Ensembl" id="ENSGMOP00000036116.1"/>
    </source>
</evidence>
<feature type="transmembrane region" description="Helical" evidence="7">
    <location>
        <begin position="390"/>
        <end position="411"/>
    </location>
</feature>
<keyword evidence="6 7" id="KW-0472">Membrane</keyword>
<evidence type="ECO:0000256" key="6">
    <source>
        <dbReference type="ARBA" id="ARBA00023136"/>
    </source>
</evidence>
<feature type="domain" description="Concentrative nucleoside transporter C-terminal" evidence="9">
    <location>
        <begin position="300"/>
        <end position="520"/>
    </location>
</feature>
<reference evidence="11" key="1">
    <citation type="submission" date="2025-08" db="UniProtKB">
        <authorList>
            <consortium name="Ensembl"/>
        </authorList>
    </citation>
    <scope>IDENTIFICATION</scope>
</reference>
<feature type="transmembrane region" description="Helical" evidence="7">
    <location>
        <begin position="141"/>
        <end position="158"/>
    </location>
</feature>
<evidence type="ECO:0000259" key="10">
    <source>
        <dbReference type="Pfam" id="PF07670"/>
    </source>
</evidence>
<reference evidence="11" key="2">
    <citation type="submission" date="2025-09" db="UniProtKB">
        <authorList>
            <consortium name="Ensembl"/>
        </authorList>
    </citation>
    <scope>IDENTIFICATION</scope>
</reference>
<dbReference type="GeneTree" id="ENSGT00390000016025"/>
<comment type="subcellular location">
    <subcellularLocation>
        <location evidence="1">Cell membrane</location>
        <topology evidence="1">Multi-pass membrane protein</topology>
    </subcellularLocation>
</comment>
<evidence type="ECO:0000259" key="9">
    <source>
        <dbReference type="Pfam" id="PF07662"/>
    </source>
</evidence>
<keyword evidence="5 7" id="KW-1133">Transmembrane helix</keyword>
<dbReference type="GO" id="GO:0015864">
    <property type="term" value="P:pyrimidine nucleoside transport"/>
    <property type="evidence" value="ECO:0007669"/>
    <property type="project" value="TreeGrafter"/>
</dbReference>
<feature type="transmembrane region" description="Helical" evidence="7">
    <location>
        <begin position="50"/>
        <end position="66"/>
    </location>
</feature>
<dbReference type="PANTHER" id="PTHR10590:SF4">
    <property type="entry name" value="SOLUTE CARRIER FAMILY 28 MEMBER 3"/>
    <property type="match status" value="1"/>
</dbReference>
<dbReference type="InterPro" id="IPR011657">
    <property type="entry name" value="CNT_C_dom"/>
</dbReference>
<dbReference type="InterPro" id="IPR008276">
    <property type="entry name" value="C_nuclsd_transpt"/>
</dbReference>
<feature type="transmembrane region" description="Helical" evidence="7">
    <location>
        <begin position="505"/>
        <end position="526"/>
    </location>
</feature>
<keyword evidence="3" id="KW-1003">Cell membrane</keyword>
<evidence type="ECO:0000313" key="12">
    <source>
        <dbReference type="Proteomes" id="UP000694546"/>
    </source>
</evidence>
<keyword evidence="4 7" id="KW-0812">Transmembrane</keyword>
<dbReference type="PANTHER" id="PTHR10590">
    <property type="entry name" value="SODIUM/NUCLEOSIDE COTRANSPORTER"/>
    <property type="match status" value="1"/>
</dbReference>
<feature type="transmembrane region" description="Helical" evidence="7">
    <location>
        <begin position="204"/>
        <end position="225"/>
    </location>
</feature>
<dbReference type="GO" id="GO:0005886">
    <property type="term" value="C:plasma membrane"/>
    <property type="evidence" value="ECO:0007669"/>
    <property type="project" value="UniProtKB-SubCell"/>
</dbReference>
<dbReference type="NCBIfam" id="TIGR00804">
    <property type="entry name" value="nupC"/>
    <property type="match status" value="1"/>
</dbReference>
<dbReference type="Pfam" id="PF07662">
    <property type="entry name" value="Nucleos_tra2_C"/>
    <property type="match status" value="1"/>
</dbReference>
<dbReference type="Ensembl" id="ENSGMOT00000045088.1">
    <property type="protein sequence ID" value="ENSGMOP00000036116.1"/>
    <property type="gene ID" value="ENSGMOG00000022907.1"/>
</dbReference>